<proteinExistence type="predicted"/>
<evidence type="ECO:0000313" key="1">
    <source>
        <dbReference type="EMBL" id="KAL3533138.1"/>
    </source>
</evidence>
<dbReference type="Proteomes" id="UP001630127">
    <property type="component" value="Unassembled WGS sequence"/>
</dbReference>
<protein>
    <submittedName>
        <fullName evidence="1">Uncharacterized protein</fullName>
    </submittedName>
</protein>
<keyword evidence="2" id="KW-1185">Reference proteome</keyword>
<organism evidence="1 2">
    <name type="scientific">Cinchona calisaya</name>
    <dbReference type="NCBI Taxonomy" id="153742"/>
    <lineage>
        <taxon>Eukaryota</taxon>
        <taxon>Viridiplantae</taxon>
        <taxon>Streptophyta</taxon>
        <taxon>Embryophyta</taxon>
        <taxon>Tracheophyta</taxon>
        <taxon>Spermatophyta</taxon>
        <taxon>Magnoliopsida</taxon>
        <taxon>eudicotyledons</taxon>
        <taxon>Gunneridae</taxon>
        <taxon>Pentapetalae</taxon>
        <taxon>asterids</taxon>
        <taxon>lamiids</taxon>
        <taxon>Gentianales</taxon>
        <taxon>Rubiaceae</taxon>
        <taxon>Cinchonoideae</taxon>
        <taxon>Cinchoneae</taxon>
        <taxon>Cinchona</taxon>
    </lineage>
</organism>
<accession>A0ABD3APL6</accession>
<dbReference type="AlphaFoldDB" id="A0ABD3APL6"/>
<reference evidence="1 2" key="1">
    <citation type="submission" date="2024-11" db="EMBL/GenBank/DDBJ databases">
        <title>A near-complete genome assembly of Cinchona calisaya.</title>
        <authorList>
            <person name="Lian D.C."/>
            <person name="Zhao X.W."/>
            <person name="Wei L."/>
        </authorList>
    </citation>
    <scope>NUCLEOTIDE SEQUENCE [LARGE SCALE GENOMIC DNA]</scope>
    <source>
        <tissue evidence="1">Nenye</tissue>
    </source>
</reference>
<gene>
    <name evidence="1" type="ORF">ACH5RR_006659</name>
</gene>
<dbReference type="EMBL" id="JBJUIK010000003">
    <property type="protein sequence ID" value="KAL3533138.1"/>
    <property type="molecule type" value="Genomic_DNA"/>
</dbReference>
<name>A0ABD3APL6_9GENT</name>
<sequence length="142" mass="15529">MQLKRRVLNTVTTGPPSLQIRSCNFQRQFLAKTVKLSNSKGMQAIQTSEKNFVLPEISINVSSSTGYDDVVAPIPQKLFTTFEKEENGSTVVALVKNATMGNNPIAVRQSIVSAAEAIDEIDGAADWSCGRCCPFFPRNWCG</sequence>
<evidence type="ECO:0000313" key="2">
    <source>
        <dbReference type="Proteomes" id="UP001630127"/>
    </source>
</evidence>
<comment type="caution">
    <text evidence="1">The sequence shown here is derived from an EMBL/GenBank/DDBJ whole genome shotgun (WGS) entry which is preliminary data.</text>
</comment>